<dbReference type="InterPro" id="IPR009061">
    <property type="entry name" value="DNA-bd_dom_put_sf"/>
</dbReference>
<gene>
    <name evidence="5" type="ORF">BTO28_15115</name>
</gene>
<dbReference type="STRING" id="1714355.BTO28_15115"/>
<keyword evidence="3" id="KW-0804">Transcription</keyword>
<organism evidence="5 6">
    <name type="scientific">Domibacillus epiphyticus</name>
    <dbReference type="NCBI Taxonomy" id="1714355"/>
    <lineage>
        <taxon>Bacteria</taxon>
        <taxon>Bacillati</taxon>
        <taxon>Bacillota</taxon>
        <taxon>Bacilli</taxon>
        <taxon>Bacillales</taxon>
        <taxon>Bacillaceae</taxon>
        <taxon>Domibacillus</taxon>
    </lineage>
</organism>
<dbReference type="AlphaFoldDB" id="A0A1V2A4G4"/>
<evidence type="ECO:0000313" key="5">
    <source>
        <dbReference type="EMBL" id="OMP65883.1"/>
    </source>
</evidence>
<dbReference type="InterPro" id="IPR036594">
    <property type="entry name" value="Meth_synthase_dom"/>
</dbReference>
<dbReference type="Pfam" id="PF02607">
    <property type="entry name" value="B12-binding_2"/>
    <property type="match status" value="1"/>
</dbReference>
<dbReference type="Proteomes" id="UP000188613">
    <property type="component" value="Unassembled WGS sequence"/>
</dbReference>
<dbReference type="SMART" id="SM00422">
    <property type="entry name" value="HTH_MERR"/>
    <property type="match status" value="1"/>
</dbReference>
<dbReference type="InterPro" id="IPR003759">
    <property type="entry name" value="Cbl-bd_cap"/>
</dbReference>
<evidence type="ECO:0000313" key="6">
    <source>
        <dbReference type="Proteomes" id="UP000188613"/>
    </source>
</evidence>
<proteinExistence type="predicted"/>
<dbReference type="RefSeq" id="WP_076767776.1">
    <property type="nucleotide sequence ID" value="NZ_MSFI01000029.1"/>
</dbReference>
<dbReference type="Pfam" id="PF13411">
    <property type="entry name" value="MerR_1"/>
    <property type="match status" value="1"/>
</dbReference>
<dbReference type="GO" id="GO:0046872">
    <property type="term" value="F:metal ion binding"/>
    <property type="evidence" value="ECO:0007669"/>
    <property type="project" value="InterPro"/>
</dbReference>
<accession>A0A1V2A4G4</accession>
<sequence length="294" mass="33465">MNAGKYNMKAVSTLTGIQPGTLRAWERRYHILKPVRNDAGHRLYTDEHIHKLKWLSEKVQQGFTISQAVSILNQQETDQKSSFSAEVNYQKLLSEELLEALLHFDGLNAQKIINKAFALYTIDCVFMSILGPLLVQIENLWEEETITTAHKHFAASILRSRIDMLLHSFPINQGLPKIVAVYGPGESNEMELLIFTFFVRRLGYEVISLGTGITDADMFTVTGIVKPKLLFISCTKQENVSLTLSLAEEFRKVNKDIEIGLLGAALTNRLPKYAERFFVGKTEEEWSKWLNSRL</sequence>
<dbReference type="InterPro" id="IPR036724">
    <property type="entry name" value="Cobalamin-bd_sf"/>
</dbReference>
<dbReference type="GO" id="GO:0003700">
    <property type="term" value="F:DNA-binding transcription factor activity"/>
    <property type="evidence" value="ECO:0007669"/>
    <property type="project" value="InterPro"/>
</dbReference>
<dbReference type="PROSITE" id="PS50937">
    <property type="entry name" value="HTH_MERR_2"/>
    <property type="match status" value="1"/>
</dbReference>
<dbReference type="OrthoDB" id="9800334at2"/>
<dbReference type="InterPro" id="IPR000551">
    <property type="entry name" value="MerR-type_HTH_dom"/>
</dbReference>
<dbReference type="Gene3D" id="3.40.50.280">
    <property type="entry name" value="Cobalamin-binding domain"/>
    <property type="match status" value="1"/>
</dbReference>
<evidence type="ECO:0000256" key="2">
    <source>
        <dbReference type="ARBA" id="ARBA00023125"/>
    </source>
</evidence>
<dbReference type="GO" id="GO:0031419">
    <property type="term" value="F:cobalamin binding"/>
    <property type="evidence" value="ECO:0007669"/>
    <property type="project" value="InterPro"/>
</dbReference>
<keyword evidence="2" id="KW-0238">DNA-binding</keyword>
<keyword evidence="6" id="KW-1185">Reference proteome</keyword>
<dbReference type="Gene3D" id="1.10.1660.10">
    <property type="match status" value="1"/>
</dbReference>
<dbReference type="PANTHER" id="PTHR30204">
    <property type="entry name" value="REDOX-CYCLING DRUG-SENSING TRANSCRIPTIONAL ACTIVATOR SOXR"/>
    <property type="match status" value="1"/>
</dbReference>
<dbReference type="EMBL" id="MSFI01000029">
    <property type="protein sequence ID" value="OMP65883.1"/>
    <property type="molecule type" value="Genomic_DNA"/>
</dbReference>
<name>A0A1V2A4G4_9BACI</name>
<dbReference type="GO" id="GO:0003677">
    <property type="term" value="F:DNA binding"/>
    <property type="evidence" value="ECO:0007669"/>
    <property type="project" value="UniProtKB-KW"/>
</dbReference>
<reference evidence="5 6" key="1">
    <citation type="submission" date="2016-12" db="EMBL/GenBank/DDBJ databases">
        <title>Domibacillus sp. SAB 38T whole genome sequencing.</title>
        <authorList>
            <person name="Verma A."/>
            <person name="Ojha A.K."/>
            <person name="Krishnamurthi S."/>
        </authorList>
    </citation>
    <scope>NUCLEOTIDE SEQUENCE [LARGE SCALE GENOMIC DNA]</scope>
    <source>
        <strain evidence="5 6">SAB 38</strain>
    </source>
</reference>
<dbReference type="PANTHER" id="PTHR30204:SF67">
    <property type="entry name" value="HTH-TYPE TRANSCRIPTIONAL REGULATOR MLRA-RELATED"/>
    <property type="match status" value="1"/>
</dbReference>
<evidence type="ECO:0000256" key="1">
    <source>
        <dbReference type="ARBA" id="ARBA00023015"/>
    </source>
</evidence>
<dbReference type="SUPFAM" id="SSF46955">
    <property type="entry name" value="Putative DNA-binding domain"/>
    <property type="match status" value="1"/>
</dbReference>
<evidence type="ECO:0000259" key="4">
    <source>
        <dbReference type="PROSITE" id="PS50937"/>
    </source>
</evidence>
<dbReference type="SUPFAM" id="SSF52242">
    <property type="entry name" value="Cobalamin (vitamin B12)-binding domain"/>
    <property type="match status" value="1"/>
</dbReference>
<dbReference type="Gene3D" id="1.10.1240.10">
    <property type="entry name" value="Methionine synthase domain"/>
    <property type="match status" value="1"/>
</dbReference>
<evidence type="ECO:0000256" key="3">
    <source>
        <dbReference type="ARBA" id="ARBA00023163"/>
    </source>
</evidence>
<keyword evidence="1" id="KW-0805">Transcription regulation</keyword>
<protein>
    <submittedName>
        <fullName evidence="5">MerR family transcriptional regulator</fullName>
    </submittedName>
</protein>
<comment type="caution">
    <text evidence="5">The sequence shown here is derived from an EMBL/GenBank/DDBJ whole genome shotgun (WGS) entry which is preliminary data.</text>
</comment>
<feature type="domain" description="HTH merR-type" evidence="4">
    <location>
        <begin position="5"/>
        <end position="74"/>
    </location>
</feature>
<dbReference type="CDD" id="cd01104">
    <property type="entry name" value="HTH_MlrA-CarA"/>
    <property type="match status" value="1"/>
</dbReference>
<dbReference type="InterPro" id="IPR047057">
    <property type="entry name" value="MerR_fam"/>
</dbReference>